<dbReference type="EMBL" id="MN739021">
    <property type="protein sequence ID" value="QHT35388.1"/>
    <property type="molecule type" value="Genomic_DNA"/>
</dbReference>
<reference evidence="3" key="1">
    <citation type="journal article" date="2020" name="Nature">
        <title>Giant virus diversity and host interactions through global metagenomics.</title>
        <authorList>
            <person name="Schulz F."/>
            <person name="Roux S."/>
            <person name="Paez-Espino D."/>
            <person name="Jungbluth S."/>
            <person name="Walsh D.A."/>
            <person name="Denef V.J."/>
            <person name="McMahon K.D."/>
            <person name="Konstantinidis K.T."/>
            <person name="Eloe-Fadrosh E.A."/>
            <person name="Kyrpides N.C."/>
            <person name="Woyke T."/>
        </authorList>
    </citation>
    <scope>NUCLEOTIDE SEQUENCE</scope>
    <source>
        <strain evidence="3">GVMAG-M-3300009180-45</strain>
    </source>
</reference>
<evidence type="ECO:0000256" key="1">
    <source>
        <dbReference type="SAM" id="MobiDB-lite"/>
    </source>
</evidence>
<evidence type="ECO:0000259" key="2">
    <source>
        <dbReference type="Pfam" id="PF19065"/>
    </source>
</evidence>
<dbReference type="AlphaFoldDB" id="A0A6C0F1T1"/>
<proteinExistence type="predicted"/>
<organism evidence="3">
    <name type="scientific">viral metagenome</name>
    <dbReference type="NCBI Taxonomy" id="1070528"/>
    <lineage>
        <taxon>unclassified sequences</taxon>
        <taxon>metagenomes</taxon>
        <taxon>organismal metagenomes</taxon>
    </lineage>
</organism>
<feature type="region of interest" description="Disordered" evidence="1">
    <location>
        <begin position="22"/>
        <end position="41"/>
    </location>
</feature>
<dbReference type="InterPro" id="IPR043916">
    <property type="entry name" value="P8_CR"/>
</dbReference>
<evidence type="ECO:0000313" key="3">
    <source>
        <dbReference type="EMBL" id="QHT35388.1"/>
    </source>
</evidence>
<sequence length="192" mass="21769">MSSPLVDPNATSLSDFYTQTAIPNAPKHTGRLPASASEEKSTLPPFMLTANEPYVVPSRVAEQMQYRHESTPLNTIYFSEANVENLQREIANAVLMMSGSKRYVIGPQSVADLKTVMRSYYLQYAQNDPARVSEELQLLNNRVIGWCSNNILVEIEAYKYYRKDIEDFPAPIERPVMTNIYGTRTGELKSFF</sequence>
<dbReference type="Pfam" id="PF19065">
    <property type="entry name" value="P8_CR"/>
    <property type="match status" value="1"/>
</dbReference>
<feature type="domain" description="Minor capsid protein P8 central region" evidence="2">
    <location>
        <begin position="66"/>
        <end position="185"/>
    </location>
</feature>
<protein>
    <recommendedName>
        <fullName evidence="2">Minor capsid protein P8 central region domain-containing protein</fullName>
    </recommendedName>
</protein>
<name>A0A6C0F1T1_9ZZZZ</name>
<accession>A0A6C0F1T1</accession>